<organism evidence="2 3">
    <name type="scientific">Liparis tanakae</name>
    <name type="common">Tanaka's snailfish</name>
    <dbReference type="NCBI Taxonomy" id="230148"/>
    <lineage>
        <taxon>Eukaryota</taxon>
        <taxon>Metazoa</taxon>
        <taxon>Chordata</taxon>
        <taxon>Craniata</taxon>
        <taxon>Vertebrata</taxon>
        <taxon>Euteleostomi</taxon>
        <taxon>Actinopterygii</taxon>
        <taxon>Neopterygii</taxon>
        <taxon>Teleostei</taxon>
        <taxon>Neoteleostei</taxon>
        <taxon>Acanthomorphata</taxon>
        <taxon>Eupercaria</taxon>
        <taxon>Perciformes</taxon>
        <taxon>Cottioidei</taxon>
        <taxon>Cottales</taxon>
        <taxon>Liparidae</taxon>
        <taxon>Liparis</taxon>
    </lineage>
</organism>
<gene>
    <name evidence="2" type="ORF">EYF80_043451</name>
</gene>
<reference evidence="2 3" key="1">
    <citation type="submission" date="2019-03" db="EMBL/GenBank/DDBJ databases">
        <title>First draft genome of Liparis tanakae, snailfish: a comprehensive survey of snailfish specific genes.</title>
        <authorList>
            <person name="Kim W."/>
            <person name="Song I."/>
            <person name="Jeong J.-H."/>
            <person name="Kim D."/>
            <person name="Kim S."/>
            <person name="Ryu S."/>
            <person name="Song J.Y."/>
            <person name="Lee S.K."/>
        </authorList>
    </citation>
    <scope>NUCLEOTIDE SEQUENCE [LARGE SCALE GENOMIC DNA]</scope>
    <source>
        <tissue evidence="2">Muscle</tissue>
    </source>
</reference>
<sequence length="282" mass="31040">MLSDSGPLRYKPSLQLRVFLETISSSVASPLSPCVDSIYHRPVGSQQGAVGARHLPVVRGGETIEEAQAVLLHRHLAQLVLQTDGVDVDSLMTQEHRLKEHEECERGVVGLEAQQAAGSEVAVLLVVDDRGALQQELVDVWLQRQHGMSSVPWLKARCVSSVPWNSTSFTTGSDDKSPSESDRSPTMNLRTGRVGDGPVVEGLVEASSGSSASKLRLQDLRSRKRRIRLEKKVKKTDGRVQTHRLLSENHLMIWRMLLTVASFSGACSPSGPERDRKLCWPL</sequence>
<protein>
    <submittedName>
        <fullName evidence="2">Uncharacterized protein</fullName>
    </submittedName>
</protein>
<dbReference type="Proteomes" id="UP000314294">
    <property type="component" value="Unassembled WGS sequence"/>
</dbReference>
<evidence type="ECO:0000313" key="2">
    <source>
        <dbReference type="EMBL" id="TNN46363.1"/>
    </source>
</evidence>
<evidence type="ECO:0000313" key="3">
    <source>
        <dbReference type="Proteomes" id="UP000314294"/>
    </source>
</evidence>
<dbReference type="EMBL" id="SRLO01000793">
    <property type="protein sequence ID" value="TNN46363.1"/>
    <property type="molecule type" value="Genomic_DNA"/>
</dbReference>
<feature type="region of interest" description="Disordered" evidence="1">
    <location>
        <begin position="167"/>
        <end position="196"/>
    </location>
</feature>
<accession>A0A4Z2G0E9</accession>
<proteinExistence type="predicted"/>
<name>A0A4Z2G0E9_9TELE</name>
<keyword evidence="3" id="KW-1185">Reference proteome</keyword>
<dbReference type="AlphaFoldDB" id="A0A4Z2G0E9"/>
<evidence type="ECO:0000256" key="1">
    <source>
        <dbReference type="SAM" id="MobiDB-lite"/>
    </source>
</evidence>
<feature type="compositionally biased region" description="Basic and acidic residues" evidence="1">
    <location>
        <begin position="173"/>
        <end position="183"/>
    </location>
</feature>
<comment type="caution">
    <text evidence="2">The sequence shown here is derived from an EMBL/GenBank/DDBJ whole genome shotgun (WGS) entry which is preliminary data.</text>
</comment>